<dbReference type="Proteomes" id="UP001642487">
    <property type="component" value="Chromosome 4"/>
</dbReference>
<dbReference type="SUPFAM" id="SSF50370">
    <property type="entry name" value="Ricin B-like lectins"/>
    <property type="match status" value="1"/>
</dbReference>
<gene>
    <name evidence="2" type="ORF">CITCOLO1_LOCUS11773</name>
</gene>
<dbReference type="CDD" id="cd23431">
    <property type="entry name" value="beta-trefoil_Ricin_AtEULS3-like"/>
    <property type="match status" value="1"/>
</dbReference>
<dbReference type="InterPro" id="IPR040249">
    <property type="entry name" value="Ricin_B-like_lectin_EULS3-like"/>
</dbReference>
<accession>A0ABP0YH87</accession>
<reference evidence="2 3" key="1">
    <citation type="submission" date="2024-03" db="EMBL/GenBank/DDBJ databases">
        <authorList>
            <person name="Gkanogiannis A."/>
            <person name="Becerra Lopez-Lavalle L."/>
        </authorList>
    </citation>
    <scope>NUCLEOTIDE SEQUENCE [LARGE SCALE GENOMIC DNA]</scope>
</reference>
<sequence>MAFPFHHHHRRDDDEDDEPRHPPPGYRPPYSDPPPPLVPHIHHTHYGEAPPPPPPSYFDYQSNFPPEPPDLDYGYSSGPPPPVVHHHSHHPHSHTVIHQHSHQSDSPFSNRPTVKVYAKANPNFSLAIRDGKVVLVPSDPYDPAQHWFKDEKYSTRIKDEEGCPCFALVNKATGQAMKHSIGATHPVQLTRYDPNVVDESVLWTQSKEFGEGYRAIRMVNNVHLNVDAYHGDKYSGGVHDGTHIVLWKWKEGENQLWKIVPYCKLDVKISKPRQKSTTNVAPLCLVVVLVLYTQEDVMKLAWIMLCYAMECNVMLRIKVEIRNFDFLSEDMVFLIRAC</sequence>
<feature type="compositionally biased region" description="Basic residues" evidence="1">
    <location>
        <begin position="84"/>
        <end position="93"/>
    </location>
</feature>
<evidence type="ECO:0000313" key="2">
    <source>
        <dbReference type="EMBL" id="CAK9319756.1"/>
    </source>
</evidence>
<dbReference type="PANTHER" id="PTHR31257:SF2">
    <property type="entry name" value="RICIN B-LIKE LECTIN EULS3"/>
    <property type="match status" value="1"/>
</dbReference>
<feature type="region of interest" description="Disordered" evidence="1">
    <location>
        <begin position="1"/>
        <end position="93"/>
    </location>
</feature>
<dbReference type="InterPro" id="IPR035992">
    <property type="entry name" value="Ricin_B-like_lectins"/>
</dbReference>
<dbReference type="EMBL" id="OZ021738">
    <property type="protein sequence ID" value="CAK9319756.1"/>
    <property type="molecule type" value="Genomic_DNA"/>
</dbReference>
<evidence type="ECO:0008006" key="4">
    <source>
        <dbReference type="Google" id="ProtNLM"/>
    </source>
</evidence>
<evidence type="ECO:0000313" key="3">
    <source>
        <dbReference type="Proteomes" id="UP001642487"/>
    </source>
</evidence>
<dbReference type="PANTHER" id="PTHR31257">
    <property type="entry name" value="RICIN B-LIKE LECTIN EULS3"/>
    <property type="match status" value="1"/>
</dbReference>
<protein>
    <recommendedName>
        <fullName evidence="4">Ricin B-like lectin R40G3</fullName>
    </recommendedName>
</protein>
<organism evidence="2 3">
    <name type="scientific">Citrullus colocynthis</name>
    <name type="common">colocynth</name>
    <dbReference type="NCBI Taxonomy" id="252529"/>
    <lineage>
        <taxon>Eukaryota</taxon>
        <taxon>Viridiplantae</taxon>
        <taxon>Streptophyta</taxon>
        <taxon>Embryophyta</taxon>
        <taxon>Tracheophyta</taxon>
        <taxon>Spermatophyta</taxon>
        <taxon>Magnoliopsida</taxon>
        <taxon>eudicotyledons</taxon>
        <taxon>Gunneridae</taxon>
        <taxon>Pentapetalae</taxon>
        <taxon>rosids</taxon>
        <taxon>fabids</taxon>
        <taxon>Cucurbitales</taxon>
        <taxon>Cucurbitaceae</taxon>
        <taxon>Benincaseae</taxon>
        <taxon>Citrullus</taxon>
    </lineage>
</organism>
<feature type="compositionally biased region" description="Basic residues" evidence="1">
    <location>
        <begin position="1"/>
        <end position="10"/>
    </location>
</feature>
<feature type="compositionally biased region" description="Pro residues" evidence="1">
    <location>
        <begin position="22"/>
        <end position="38"/>
    </location>
</feature>
<keyword evidence="3" id="KW-1185">Reference proteome</keyword>
<dbReference type="Gene3D" id="2.80.10.50">
    <property type="match status" value="1"/>
</dbReference>
<name>A0ABP0YH87_9ROSI</name>
<proteinExistence type="predicted"/>
<evidence type="ECO:0000256" key="1">
    <source>
        <dbReference type="SAM" id="MobiDB-lite"/>
    </source>
</evidence>